<keyword evidence="5" id="KW-0418">Kinase</keyword>
<proteinExistence type="predicted"/>
<dbReference type="PANTHER" id="PTHR22967:SF57">
    <property type="entry name" value="AUXILIN, ISOFORM A-RELATED"/>
    <property type="match status" value="1"/>
</dbReference>
<dbReference type="InterPro" id="IPR011009">
    <property type="entry name" value="Kinase-like_dom_sf"/>
</dbReference>
<dbReference type="Gene3D" id="1.10.510.10">
    <property type="entry name" value="Transferase(Phosphotransferase) domain 1"/>
    <property type="match status" value="1"/>
</dbReference>
<evidence type="ECO:0000256" key="8">
    <source>
        <dbReference type="ARBA" id="ARBA00048679"/>
    </source>
</evidence>
<evidence type="ECO:0000256" key="2">
    <source>
        <dbReference type="ARBA" id="ARBA00022527"/>
    </source>
</evidence>
<dbReference type="GO" id="GO:0004674">
    <property type="term" value="F:protein serine/threonine kinase activity"/>
    <property type="evidence" value="ECO:0007669"/>
    <property type="project" value="UniProtKB-KW"/>
</dbReference>
<name>A0AAD3S4V2_NEPGR</name>
<gene>
    <name evidence="9" type="ORF">Nepgr_006297</name>
</gene>
<dbReference type="PANTHER" id="PTHR22967">
    <property type="entry name" value="SERINE/THREONINE PROTEIN KINASE"/>
    <property type="match status" value="1"/>
</dbReference>
<keyword evidence="4" id="KW-0547">Nucleotide-binding</keyword>
<sequence length="66" mass="7558">MRKFAMGVVVKDIINEKVDIWALGCLLFRICYFKSAFDGESRLQILNGNCHISDLPKYSSFVTELI</sequence>
<dbReference type="EC" id="2.7.11.1" evidence="1"/>
<keyword evidence="10" id="KW-1185">Reference proteome</keyword>
<dbReference type="EMBL" id="BSYO01000005">
    <property type="protein sequence ID" value="GMH04458.1"/>
    <property type="molecule type" value="Genomic_DNA"/>
</dbReference>
<evidence type="ECO:0000256" key="7">
    <source>
        <dbReference type="ARBA" id="ARBA00047899"/>
    </source>
</evidence>
<comment type="caution">
    <text evidence="9">The sequence shown here is derived from an EMBL/GenBank/DDBJ whole genome shotgun (WGS) entry which is preliminary data.</text>
</comment>
<evidence type="ECO:0000256" key="1">
    <source>
        <dbReference type="ARBA" id="ARBA00012513"/>
    </source>
</evidence>
<comment type="catalytic activity">
    <reaction evidence="7">
        <text>L-threonyl-[protein] + ATP = O-phospho-L-threonyl-[protein] + ADP + H(+)</text>
        <dbReference type="Rhea" id="RHEA:46608"/>
        <dbReference type="Rhea" id="RHEA-COMP:11060"/>
        <dbReference type="Rhea" id="RHEA-COMP:11605"/>
        <dbReference type="ChEBI" id="CHEBI:15378"/>
        <dbReference type="ChEBI" id="CHEBI:30013"/>
        <dbReference type="ChEBI" id="CHEBI:30616"/>
        <dbReference type="ChEBI" id="CHEBI:61977"/>
        <dbReference type="ChEBI" id="CHEBI:456216"/>
        <dbReference type="EC" id="2.7.11.1"/>
    </reaction>
</comment>
<evidence type="ECO:0000313" key="9">
    <source>
        <dbReference type="EMBL" id="GMH04458.1"/>
    </source>
</evidence>
<dbReference type="GO" id="GO:0005737">
    <property type="term" value="C:cytoplasm"/>
    <property type="evidence" value="ECO:0007669"/>
    <property type="project" value="TreeGrafter"/>
</dbReference>
<protein>
    <recommendedName>
        <fullName evidence="1">non-specific serine/threonine protein kinase</fullName>
        <ecNumber evidence="1">2.7.11.1</ecNumber>
    </recommendedName>
</protein>
<evidence type="ECO:0000256" key="3">
    <source>
        <dbReference type="ARBA" id="ARBA00022679"/>
    </source>
</evidence>
<evidence type="ECO:0000256" key="4">
    <source>
        <dbReference type="ARBA" id="ARBA00022741"/>
    </source>
</evidence>
<comment type="catalytic activity">
    <reaction evidence="8">
        <text>L-seryl-[protein] + ATP = O-phospho-L-seryl-[protein] + ADP + H(+)</text>
        <dbReference type="Rhea" id="RHEA:17989"/>
        <dbReference type="Rhea" id="RHEA-COMP:9863"/>
        <dbReference type="Rhea" id="RHEA-COMP:11604"/>
        <dbReference type="ChEBI" id="CHEBI:15378"/>
        <dbReference type="ChEBI" id="CHEBI:29999"/>
        <dbReference type="ChEBI" id="CHEBI:30616"/>
        <dbReference type="ChEBI" id="CHEBI:83421"/>
        <dbReference type="ChEBI" id="CHEBI:456216"/>
        <dbReference type="EC" id="2.7.11.1"/>
    </reaction>
</comment>
<accession>A0AAD3S4V2</accession>
<dbReference type="SUPFAM" id="SSF56112">
    <property type="entry name" value="Protein kinase-like (PK-like)"/>
    <property type="match status" value="1"/>
</dbReference>
<dbReference type="GO" id="GO:0005524">
    <property type="term" value="F:ATP binding"/>
    <property type="evidence" value="ECO:0007669"/>
    <property type="project" value="UniProtKB-KW"/>
</dbReference>
<evidence type="ECO:0000256" key="6">
    <source>
        <dbReference type="ARBA" id="ARBA00022840"/>
    </source>
</evidence>
<keyword evidence="6" id="KW-0067">ATP-binding</keyword>
<evidence type="ECO:0000256" key="5">
    <source>
        <dbReference type="ARBA" id="ARBA00022777"/>
    </source>
</evidence>
<keyword evidence="3" id="KW-0808">Transferase</keyword>
<dbReference type="Proteomes" id="UP001279734">
    <property type="component" value="Unassembled WGS sequence"/>
</dbReference>
<dbReference type="AlphaFoldDB" id="A0AAD3S4V2"/>
<organism evidence="9 10">
    <name type="scientific">Nepenthes gracilis</name>
    <name type="common">Slender pitcher plant</name>
    <dbReference type="NCBI Taxonomy" id="150966"/>
    <lineage>
        <taxon>Eukaryota</taxon>
        <taxon>Viridiplantae</taxon>
        <taxon>Streptophyta</taxon>
        <taxon>Embryophyta</taxon>
        <taxon>Tracheophyta</taxon>
        <taxon>Spermatophyta</taxon>
        <taxon>Magnoliopsida</taxon>
        <taxon>eudicotyledons</taxon>
        <taxon>Gunneridae</taxon>
        <taxon>Pentapetalae</taxon>
        <taxon>Caryophyllales</taxon>
        <taxon>Nepenthaceae</taxon>
        <taxon>Nepenthes</taxon>
    </lineage>
</organism>
<keyword evidence="2" id="KW-0723">Serine/threonine-protein kinase</keyword>
<reference evidence="9" key="1">
    <citation type="submission" date="2023-05" db="EMBL/GenBank/DDBJ databases">
        <title>Nepenthes gracilis genome sequencing.</title>
        <authorList>
            <person name="Fukushima K."/>
        </authorList>
    </citation>
    <scope>NUCLEOTIDE SEQUENCE</scope>
    <source>
        <strain evidence="9">SING2019-196</strain>
    </source>
</reference>
<evidence type="ECO:0000313" key="10">
    <source>
        <dbReference type="Proteomes" id="UP001279734"/>
    </source>
</evidence>